<evidence type="ECO:0000259" key="1">
    <source>
        <dbReference type="Pfam" id="PF13649"/>
    </source>
</evidence>
<name>A0A8J4WH20_9STRA</name>
<reference evidence="2" key="2">
    <citation type="submission" date="2020-02" db="EMBL/GenBank/DDBJ databases">
        <authorList>
            <person name="Studholme D.J."/>
        </authorList>
    </citation>
    <scope>NUCLEOTIDE SEQUENCE</scope>
    <source>
        <strain evidence="2">00238/432</strain>
    </source>
</reference>
<proteinExistence type="predicted"/>
<evidence type="ECO:0000313" key="3">
    <source>
        <dbReference type="Proteomes" id="UP000702964"/>
    </source>
</evidence>
<comment type="caution">
    <text evidence="2">The sequence shown here is derived from an EMBL/GenBank/DDBJ whole genome shotgun (WGS) entry which is preliminary data.</text>
</comment>
<sequence length="106" mass="11738">MSAYTDHITGFDNSKELLSIAQAGLEASDAGNVEFVYATTKTDLPFEDEQFDLIYDRRGPTSIIEHGRLLGKGGLIFGIHNDEKVMGKDLSWVSGEPLEIIKEYAE</sequence>
<dbReference type="AlphaFoldDB" id="A0A8J4WH20"/>
<dbReference type="InterPro" id="IPR029063">
    <property type="entry name" value="SAM-dependent_MTases_sf"/>
</dbReference>
<dbReference type="Gene3D" id="3.40.50.150">
    <property type="entry name" value="Vaccinia Virus protein VP39"/>
    <property type="match status" value="1"/>
</dbReference>
<accession>A0A8J4WH20</accession>
<dbReference type="Pfam" id="PF13649">
    <property type="entry name" value="Methyltransf_25"/>
    <property type="match status" value="1"/>
</dbReference>
<gene>
    <name evidence="2" type="ORF">G195_001911</name>
</gene>
<dbReference type="CDD" id="cd02440">
    <property type="entry name" value="AdoMet_MTases"/>
    <property type="match status" value="1"/>
</dbReference>
<dbReference type="EMBL" id="AOFI03000014">
    <property type="protein sequence ID" value="KAF4324699.1"/>
    <property type="molecule type" value="Genomic_DNA"/>
</dbReference>
<evidence type="ECO:0000313" key="2">
    <source>
        <dbReference type="EMBL" id="KAF4324699.1"/>
    </source>
</evidence>
<dbReference type="InterPro" id="IPR041698">
    <property type="entry name" value="Methyltransf_25"/>
</dbReference>
<reference evidence="2" key="1">
    <citation type="journal article" date="2015" name="Genom Data">
        <title>Draft genome sequences of Phytophthora kernoviae and Phytophthora ramorum lineage EU2 from Scotland.</title>
        <authorList>
            <person name="Sambles C."/>
            <person name="Schlenzig A."/>
            <person name="O'Neill P."/>
            <person name="Grant M."/>
            <person name="Studholme D.J."/>
        </authorList>
    </citation>
    <scope>NUCLEOTIDE SEQUENCE</scope>
    <source>
        <strain evidence="2">00238/432</strain>
    </source>
</reference>
<protein>
    <recommendedName>
        <fullName evidence="1">Methyltransferase domain-containing protein</fullName>
    </recommendedName>
</protein>
<dbReference type="SUPFAM" id="SSF53335">
    <property type="entry name" value="S-adenosyl-L-methionine-dependent methyltransferases"/>
    <property type="match status" value="1"/>
</dbReference>
<organism evidence="2 3">
    <name type="scientific">Phytophthora kernoviae 00238/432</name>
    <dbReference type="NCBI Taxonomy" id="1284355"/>
    <lineage>
        <taxon>Eukaryota</taxon>
        <taxon>Sar</taxon>
        <taxon>Stramenopiles</taxon>
        <taxon>Oomycota</taxon>
        <taxon>Peronosporomycetes</taxon>
        <taxon>Peronosporales</taxon>
        <taxon>Peronosporaceae</taxon>
        <taxon>Phytophthora</taxon>
    </lineage>
</organism>
<feature type="domain" description="Methyltransferase" evidence="1">
    <location>
        <begin position="6"/>
        <end position="56"/>
    </location>
</feature>
<dbReference type="Proteomes" id="UP000702964">
    <property type="component" value="Unassembled WGS sequence"/>
</dbReference>